<evidence type="ECO:0000256" key="6">
    <source>
        <dbReference type="RuleBase" id="RU365089"/>
    </source>
</evidence>
<dbReference type="GO" id="GO:0006313">
    <property type="term" value="P:DNA transposition"/>
    <property type="evidence" value="ECO:0007669"/>
    <property type="project" value="UniProtKB-UniRule"/>
</dbReference>
<evidence type="ECO:0000313" key="7">
    <source>
        <dbReference type="EMBL" id="GEE02961.1"/>
    </source>
</evidence>
<organism evidence="7 8">
    <name type="scientific">Gordonia spumicola</name>
    <dbReference type="NCBI Taxonomy" id="589161"/>
    <lineage>
        <taxon>Bacteria</taxon>
        <taxon>Bacillati</taxon>
        <taxon>Actinomycetota</taxon>
        <taxon>Actinomycetes</taxon>
        <taxon>Mycobacteriales</taxon>
        <taxon>Gordoniaceae</taxon>
        <taxon>Gordonia</taxon>
    </lineage>
</organism>
<dbReference type="EMBL" id="BJOV01000005">
    <property type="protein sequence ID" value="GEE02961.1"/>
    <property type="molecule type" value="Genomic_DNA"/>
</dbReference>
<accession>A0A7I9VCS7</accession>
<protein>
    <recommendedName>
        <fullName evidence="6">Mutator family transposase</fullName>
    </recommendedName>
</protein>
<evidence type="ECO:0000313" key="8">
    <source>
        <dbReference type="Proteomes" id="UP000444960"/>
    </source>
</evidence>
<keyword evidence="6" id="KW-0814">Transposable element</keyword>
<gene>
    <name evidence="7" type="ORF">nbrc107696_34070</name>
</gene>
<comment type="similarity">
    <text evidence="2 6">Belongs to the transposase mutator family.</text>
</comment>
<dbReference type="InterPro" id="IPR001207">
    <property type="entry name" value="Transposase_mutator"/>
</dbReference>
<dbReference type="GO" id="GO:0003677">
    <property type="term" value="F:DNA binding"/>
    <property type="evidence" value="ECO:0007669"/>
    <property type="project" value="UniProtKB-UniRule"/>
</dbReference>
<evidence type="ECO:0000256" key="2">
    <source>
        <dbReference type="ARBA" id="ARBA00010961"/>
    </source>
</evidence>
<comment type="caution">
    <text evidence="7">The sequence shown here is derived from an EMBL/GenBank/DDBJ whole genome shotgun (WGS) entry which is preliminary data.</text>
</comment>
<evidence type="ECO:0000256" key="5">
    <source>
        <dbReference type="ARBA" id="ARBA00023172"/>
    </source>
</evidence>
<proteinExistence type="inferred from homology"/>
<keyword evidence="5 6" id="KW-0233">DNA recombination</keyword>
<dbReference type="GO" id="GO:0004803">
    <property type="term" value="F:transposase activity"/>
    <property type="evidence" value="ECO:0007669"/>
    <property type="project" value="UniProtKB-UniRule"/>
</dbReference>
<keyword evidence="8" id="KW-1185">Reference proteome</keyword>
<dbReference type="PANTHER" id="PTHR33217:SF7">
    <property type="entry name" value="TRANSPOSASE FOR INSERTION SEQUENCE ELEMENT IS1081"/>
    <property type="match status" value="1"/>
</dbReference>
<evidence type="ECO:0000256" key="4">
    <source>
        <dbReference type="ARBA" id="ARBA00023125"/>
    </source>
</evidence>
<name>A0A7I9VCS7_9ACTN</name>
<dbReference type="AlphaFoldDB" id="A0A7I9VCS7"/>
<evidence type="ECO:0000256" key="3">
    <source>
        <dbReference type="ARBA" id="ARBA00022578"/>
    </source>
</evidence>
<dbReference type="PANTHER" id="PTHR33217">
    <property type="entry name" value="TRANSPOSASE FOR INSERTION SEQUENCE ELEMENT IS1081"/>
    <property type="match status" value="1"/>
</dbReference>
<reference evidence="8" key="1">
    <citation type="submission" date="2019-06" db="EMBL/GenBank/DDBJ databases">
        <title>Gordonia isolated from sludge of a wastewater treatment plant.</title>
        <authorList>
            <person name="Tamura T."/>
            <person name="Aoyama K."/>
            <person name="Kang Y."/>
            <person name="Saito S."/>
            <person name="Akiyama N."/>
            <person name="Yazawa K."/>
            <person name="Gonoi T."/>
            <person name="Mikami Y."/>
        </authorList>
    </citation>
    <scope>NUCLEOTIDE SEQUENCE [LARGE SCALE GENOMIC DNA]</scope>
    <source>
        <strain evidence="8">NBRC 107696</strain>
    </source>
</reference>
<evidence type="ECO:0000256" key="1">
    <source>
        <dbReference type="ARBA" id="ARBA00002190"/>
    </source>
</evidence>
<comment type="function">
    <text evidence="1 6">Required for the transposition of the insertion element.</text>
</comment>
<dbReference type="Pfam" id="PF00872">
    <property type="entry name" value="Transposase_mut"/>
    <property type="match status" value="1"/>
</dbReference>
<keyword evidence="4 6" id="KW-0238">DNA-binding</keyword>
<sequence length="178" mass="19337">MFCDATFCKVRVGAHVVSQALVVATGVSATGTREVLGTAVGESESFEFWKDFLTSLKARGLHGVHLVISDAHSGLKAAVAQQFVGAAWQRCRVHFMRNLHGVVPAKQQPVVTAGVRTIFAHTDREDVAAQWDQVADSFQAPMPKVAAMMREAKPTCSRSCRSRNPIGRRFGRTIRSSG</sequence>
<dbReference type="Proteomes" id="UP000444960">
    <property type="component" value="Unassembled WGS sequence"/>
</dbReference>
<keyword evidence="3 6" id="KW-0815">Transposition</keyword>